<evidence type="ECO:0000313" key="2">
    <source>
        <dbReference type="Proteomes" id="UP000440096"/>
    </source>
</evidence>
<comment type="caution">
    <text evidence="1">The sequence shown here is derived from an EMBL/GenBank/DDBJ whole genome shotgun (WGS) entry which is preliminary data.</text>
</comment>
<gene>
    <name evidence="1" type="ORF">GKO32_26625</name>
</gene>
<sequence>MPKNLFHKVLVVAPDARLFELLSLVETDWRIQVVFTAPGTPPVEAALVLPWYEAVRHDWDLILATSPRHVSGLRGPVLIAGDTTGLCLDRMRASLPFRARYREALGVGTGGVLVTVSSTWSRSSVFRSMPELCGGLLAELTADAGRIALVVHPRIWATHRERQVRAWLSPYLDAGLALVRPSDGWQGAIVGADWVLGDHGRVTALAAALGVPVTVAARPDHLRRDSPGDVLRRSAPALRHDRPLLSQRQTAAQQAERVRRAISPVIGAPGATALRAAMYGLLGMCELDRGPIPVPLPRVFDGVLRPGRAPHAGTPASARARAR</sequence>
<protein>
    <submittedName>
        <fullName evidence="1">Uncharacterized protein</fullName>
    </submittedName>
</protein>
<keyword evidence="2" id="KW-1185">Reference proteome</keyword>
<dbReference type="OrthoDB" id="3661391at2"/>
<organism evidence="1 2">
    <name type="scientific">Amycolatopsis pithecellobii</name>
    <dbReference type="NCBI Taxonomy" id="664692"/>
    <lineage>
        <taxon>Bacteria</taxon>
        <taxon>Bacillati</taxon>
        <taxon>Actinomycetota</taxon>
        <taxon>Actinomycetes</taxon>
        <taxon>Pseudonocardiales</taxon>
        <taxon>Pseudonocardiaceae</taxon>
        <taxon>Amycolatopsis</taxon>
    </lineage>
</organism>
<name>A0A6N7Z7X2_9PSEU</name>
<accession>A0A6N7Z7X2</accession>
<evidence type="ECO:0000313" key="1">
    <source>
        <dbReference type="EMBL" id="MTD57521.1"/>
    </source>
</evidence>
<proteinExistence type="predicted"/>
<reference evidence="1 2" key="1">
    <citation type="submission" date="2019-11" db="EMBL/GenBank/DDBJ databases">
        <title>Draft genome of Amycolatopsis RM579.</title>
        <authorList>
            <person name="Duangmal K."/>
            <person name="Mingma R."/>
        </authorList>
    </citation>
    <scope>NUCLEOTIDE SEQUENCE [LARGE SCALE GENOMIC DNA]</scope>
    <source>
        <strain evidence="1 2">RM579</strain>
    </source>
</reference>
<dbReference type="Proteomes" id="UP000440096">
    <property type="component" value="Unassembled WGS sequence"/>
</dbReference>
<dbReference type="RefSeq" id="WP_154759635.1">
    <property type="nucleotide sequence ID" value="NZ_WMBA01000049.1"/>
</dbReference>
<dbReference type="AlphaFoldDB" id="A0A6N7Z7X2"/>
<dbReference type="EMBL" id="WMBA01000049">
    <property type="protein sequence ID" value="MTD57521.1"/>
    <property type="molecule type" value="Genomic_DNA"/>
</dbReference>